<evidence type="ECO:0000313" key="1">
    <source>
        <dbReference type="EMBL" id="WCG22618.1"/>
    </source>
</evidence>
<protein>
    <submittedName>
        <fullName evidence="1">Uncharacterized protein</fullName>
    </submittedName>
</protein>
<reference evidence="1" key="1">
    <citation type="submission" date="2023-01" db="EMBL/GenBank/DDBJ databases">
        <title>Oxazolidinone resistance genes in florfenicol resistant enterococci from beef cattle and veal calves at slaughter.</title>
        <authorList>
            <person name="Biggel M."/>
        </authorList>
    </citation>
    <scope>NUCLEOTIDE SEQUENCE</scope>
    <source>
        <strain evidence="1">K204-1</strain>
    </source>
</reference>
<name>A0AAE9XED5_9ENTE</name>
<dbReference type="Proteomes" id="UP001179600">
    <property type="component" value="Chromosome"/>
</dbReference>
<proteinExistence type="predicted"/>
<dbReference type="AlphaFoldDB" id="A0AAE9XED5"/>
<evidence type="ECO:0000313" key="2">
    <source>
        <dbReference type="Proteomes" id="UP001179600"/>
    </source>
</evidence>
<sequence length="64" mass="7406">MGNPFEEKIAQLLSGECSELVVEKDDFFAFREVWLAHPERKKITGEAHLGGKVIYRRQEDDVEN</sequence>
<accession>A0AAE9XED5</accession>
<dbReference type="RefSeq" id="WP_126760690.1">
    <property type="nucleotide sequence ID" value="NZ_BKBT01000017.1"/>
</dbReference>
<gene>
    <name evidence="1" type="ORF">PML95_09545</name>
</gene>
<organism evidence="1 2">
    <name type="scientific">Vagococcus lutrae</name>
    <dbReference type="NCBI Taxonomy" id="81947"/>
    <lineage>
        <taxon>Bacteria</taxon>
        <taxon>Bacillati</taxon>
        <taxon>Bacillota</taxon>
        <taxon>Bacilli</taxon>
        <taxon>Lactobacillales</taxon>
        <taxon>Enterococcaceae</taxon>
        <taxon>Vagococcus</taxon>
    </lineage>
</organism>
<dbReference type="EMBL" id="CP116507">
    <property type="protein sequence ID" value="WCG22618.1"/>
    <property type="molecule type" value="Genomic_DNA"/>
</dbReference>